<feature type="transmembrane region" description="Helical" evidence="7">
    <location>
        <begin position="102"/>
        <end position="123"/>
    </location>
</feature>
<dbReference type="Gene3D" id="1.10.3720.10">
    <property type="entry name" value="MetI-like"/>
    <property type="match status" value="1"/>
</dbReference>
<feature type="transmembrane region" description="Helical" evidence="7">
    <location>
        <begin position="35"/>
        <end position="57"/>
    </location>
</feature>
<dbReference type="GO" id="GO:0055085">
    <property type="term" value="P:transmembrane transport"/>
    <property type="evidence" value="ECO:0007669"/>
    <property type="project" value="InterPro"/>
</dbReference>
<keyword evidence="6 7" id="KW-0472">Membrane</keyword>
<feature type="domain" description="ABC transmembrane type-1" evidence="8">
    <location>
        <begin position="100"/>
        <end position="288"/>
    </location>
</feature>
<comment type="similarity">
    <text evidence="7">Belongs to the binding-protein-dependent transport system permease family.</text>
</comment>
<dbReference type="InterPro" id="IPR000515">
    <property type="entry name" value="MetI-like"/>
</dbReference>
<dbReference type="Proteomes" id="UP000198949">
    <property type="component" value="Unassembled WGS sequence"/>
</dbReference>
<dbReference type="Pfam" id="PF00528">
    <property type="entry name" value="BPD_transp_1"/>
    <property type="match status" value="1"/>
</dbReference>
<evidence type="ECO:0000256" key="2">
    <source>
        <dbReference type="ARBA" id="ARBA00022448"/>
    </source>
</evidence>
<feature type="transmembrane region" description="Helical" evidence="7">
    <location>
        <begin position="211"/>
        <end position="232"/>
    </location>
</feature>
<dbReference type="InterPro" id="IPR035906">
    <property type="entry name" value="MetI-like_sf"/>
</dbReference>
<keyword evidence="10" id="KW-1185">Reference proteome</keyword>
<evidence type="ECO:0000256" key="6">
    <source>
        <dbReference type="ARBA" id="ARBA00023136"/>
    </source>
</evidence>
<evidence type="ECO:0000256" key="7">
    <source>
        <dbReference type="RuleBase" id="RU363032"/>
    </source>
</evidence>
<evidence type="ECO:0000256" key="4">
    <source>
        <dbReference type="ARBA" id="ARBA00022692"/>
    </source>
</evidence>
<feature type="transmembrane region" description="Helical" evidence="7">
    <location>
        <begin position="268"/>
        <end position="288"/>
    </location>
</feature>
<proteinExistence type="inferred from homology"/>
<gene>
    <name evidence="9" type="ORF">SAMN05216270_110119</name>
</gene>
<keyword evidence="2 7" id="KW-0813">Transport</keyword>
<sequence length="304" mass="33534">MSNTAASNRLESEALTSKERGQWEMVLRRFFRHRAAVVSMVVFVIVVLFAYVGPFLWTWDYKIHSEIPSWASPSMDHPFGTDKAGRDMLGAMMQATKQSLNVALVVAVGSTVIGALYGAIAGFYRGWVDSILMRFLDIMFVIPFLVITGALAGAIDTSVRWYHMAIILAIFGWTSIARAVRAEVLSLREKEFIEAARSAGGSDWHIIVKHLIPNTMSVIIVSATLQIAFAILSETTLSFLGLGIQSPDTSLGLLIDAAGASAFNEHWYLFYIPGVMIILIALTINFIGDGLRDAMDPRQAMVRR</sequence>
<protein>
    <submittedName>
        <fullName evidence="9">Peptide/nickel transport system permease protein</fullName>
    </submittedName>
</protein>
<keyword evidence="3" id="KW-1003">Cell membrane</keyword>
<evidence type="ECO:0000256" key="5">
    <source>
        <dbReference type="ARBA" id="ARBA00022989"/>
    </source>
</evidence>
<dbReference type="Pfam" id="PF12911">
    <property type="entry name" value="OppC_N"/>
    <property type="match status" value="1"/>
</dbReference>
<accession>A0A1G6ZAY5</accession>
<dbReference type="PANTHER" id="PTHR43386:SF1">
    <property type="entry name" value="D,D-DIPEPTIDE TRANSPORT SYSTEM PERMEASE PROTEIN DDPC-RELATED"/>
    <property type="match status" value="1"/>
</dbReference>
<feature type="transmembrane region" description="Helical" evidence="7">
    <location>
        <begin position="135"/>
        <end position="155"/>
    </location>
</feature>
<reference evidence="10" key="1">
    <citation type="submission" date="2016-10" db="EMBL/GenBank/DDBJ databases">
        <authorList>
            <person name="Varghese N."/>
            <person name="Submissions S."/>
        </authorList>
    </citation>
    <scope>NUCLEOTIDE SEQUENCE [LARGE SCALE GENOMIC DNA]</scope>
    <source>
        <strain evidence="10">CGMCC 4.3516</strain>
    </source>
</reference>
<evidence type="ECO:0000313" key="10">
    <source>
        <dbReference type="Proteomes" id="UP000198949"/>
    </source>
</evidence>
<evidence type="ECO:0000313" key="9">
    <source>
        <dbReference type="EMBL" id="SDD99025.1"/>
    </source>
</evidence>
<evidence type="ECO:0000256" key="1">
    <source>
        <dbReference type="ARBA" id="ARBA00004651"/>
    </source>
</evidence>
<keyword evidence="4 7" id="KW-0812">Transmembrane</keyword>
<dbReference type="EMBL" id="FNAD01000010">
    <property type="protein sequence ID" value="SDD99025.1"/>
    <property type="molecule type" value="Genomic_DNA"/>
</dbReference>
<dbReference type="RefSeq" id="WP_218125312.1">
    <property type="nucleotide sequence ID" value="NZ_FNAD01000010.1"/>
</dbReference>
<comment type="subcellular location">
    <subcellularLocation>
        <location evidence="1 7">Cell membrane</location>
        <topology evidence="1 7">Multi-pass membrane protein</topology>
    </subcellularLocation>
</comment>
<dbReference type="InterPro" id="IPR025966">
    <property type="entry name" value="OppC_N"/>
</dbReference>
<dbReference type="AlphaFoldDB" id="A0A1G6ZAY5"/>
<evidence type="ECO:0000256" key="3">
    <source>
        <dbReference type="ARBA" id="ARBA00022475"/>
    </source>
</evidence>
<organism evidence="9 10">
    <name type="scientific">Glycomyces harbinensis</name>
    <dbReference type="NCBI Taxonomy" id="58114"/>
    <lineage>
        <taxon>Bacteria</taxon>
        <taxon>Bacillati</taxon>
        <taxon>Actinomycetota</taxon>
        <taxon>Actinomycetes</taxon>
        <taxon>Glycomycetales</taxon>
        <taxon>Glycomycetaceae</taxon>
        <taxon>Glycomyces</taxon>
    </lineage>
</organism>
<name>A0A1G6ZAY5_9ACTN</name>
<dbReference type="GO" id="GO:0005886">
    <property type="term" value="C:plasma membrane"/>
    <property type="evidence" value="ECO:0007669"/>
    <property type="project" value="UniProtKB-SubCell"/>
</dbReference>
<keyword evidence="5 7" id="KW-1133">Transmembrane helix</keyword>
<dbReference type="SUPFAM" id="SSF161098">
    <property type="entry name" value="MetI-like"/>
    <property type="match status" value="1"/>
</dbReference>
<dbReference type="CDD" id="cd06261">
    <property type="entry name" value="TM_PBP2"/>
    <property type="match status" value="1"/>
</dbReference>
<feature type="transmembrane region" description="Helical" evidence="7">
    <location>
        <begin position="161"/>
        <end position="180"/>
    </location>
</feature>
<dbReference type="InterPro" id="IPR050366">
    <property type="entry name" value="BP-dependent_transpt_permease"/>
</dbReference>
<dbReference type="PROSITE" id="PS50928">
    <property type="entry name" value="ABC_TM1"/>
    <property type="match status" value="1"/>
</dbReference>
<dbReference type="STRING" id="58114.SAMN05216270_110119"/>
<dbReference type="PANTHER" id="PTHR43386">
    <property type="entry name" value="OLIGOPEPTIDE TRANSPORT SYSTEM PERMEASE PROTEIN APPC"/>
    <property type="match status" value="1"/>
</dbReference>
<evidence type="ECO:0000259" key="8">
    <source>
        <dbReference type="PROSITE" id="PS50928"/>
    </source>
</evidence>